<dbReference type="InterPro" id="IPR000209">
    <property type="entry name" value="Peptidase_S8/S53_dom"/>
</dbReference>
<keyword evidence="7" id="KW-0472">Membrane</keyword>
<evidence type="ECO:0000256" key="4">
    <source>
        <dbReference type="ARBA" id="ARBA00022825"/>
    </source>
</evidence>
<organism evidence="10 11">
    <name type="scientific">Thiohalocapsa halophila</name>
    <dbReference type="NCBI Taxonomy" id="69359"/>
    <lineage>
        <taxon>Bacteria</taxon>
        <taxon>Pseudomonadati</taxon>
        <taxon>Pseudomonadota</taxon>
        <taxon>Gammaproteobacteria</taxon>
        <taxon>Chromatiales</taxon>
        <taxon>Chromatiaceae</taxon>
        <taxon>Thiohalocapsa</taxon>
    </lineage>
</organism>
<dbReference type="PANTHER" id="PTHR43806">
    <property type="entry name" value="PEPTIDASE S8"/>
    <property type="match status" value="1"/>
</dbReference>
<evidence type="ECO:0000256" key="8">
    <source>
        <dbReference type="SAM" id="SignalP"/>
    </source>
</evidence>
<keyword evidence="7" id="KW-1133">Transmembrane helix</keyword>
<evidence type="ECO:0000256" key="3">
    <source>
        <dbReference type="ARBA" id="ARBA00022801"/>
    </source>
</evidence>
<keyword evidence="8" id="KW-0732">Signal</keyword>
<dbReference type="Gene3D" id="3.40.50.200">
    <property type="entry name" value="Peptidase S8/S53 domain"/>
    <property type="match status" value="1"/>
</dbReference>
<feature type="compositionally biased region" description="Basic and acidic residues" evidence="6">
    <location>
        <begin position="1"/>
        <end position="12"/>
    </location>
</feature>
<keyword evidence="4" id="KW-0720">Serine protease</keyword>
<feature type="transmembrane region" description="Helical" evidence="7">
    <location>
        <begin position="614"/>
        <end position="638"/>
    </location>
</feature>
<dbReference type="EMBL" id="NRRV01000064">
    <property type="protein sequence ID" value="MBK1632998.1"/>
    <property type="molecule type" value="Genomic_DNA"/>
</dbReference>
<evidence type="ECO:0000256" key="1">
    <source>
        <dbReference type="ARBA" id="ARBA00011073"/>
    </source>
</evidence>
<gene>
    <name evidence="10" type="ORF">CKO31_20030</name>
</gene>
<evidence type="ECO:0000256" key="7">
    <source>
        <dbReference type="SAM" id="Phobius"/>
    </source>
</evidence>
<feature type="chain" id="PRO_5045717679" description="Peptidase S8/S53 domain-containing protein" evidence="8">
    <location>
        <begin position="43"/>
        <end position="664"/>
    </location>
</feature>
<comment type="caution">
    <text evidence="10">The sequence shown here is derived from an EMBL/GenBank/DDBJ whole genome shotgun (WGS) entry which is preliminary data.</text>
</comment>
<accession>A0ABS1CMT1</accession>
<reference evidence="10 11" key="1">
    <citation type="journal article" date="2020" name="Microorganisms">
        <title>Osmotic Adaptation and Compatible Solute Biosynthesis of Phototrophic Bacteria as Revealed from Genome Analyses.</title>
        <authorList>
            <person name="Imhoff J.F."/>
            <person name="Rahn T."/>
            <person name="Kunzel S."/>
            <person name="Keller A."/>
            <person name="Neulinger S.C."/>
        </authorList>
    </citation>
    <scope>NUCLEOTIDE SEQUENCE [LARGE SCALE GENOMIC DNA]</scope>
    <source>
        <strain evidence="10 11">DSM 6210</strain>
    </source>
</reference>
<evidence type="ECO:0000313" key="11">
    <source>
        <dbReference type="Proteomes" id="UP000748752"/>
    </source>
</evidence>
<sequence>MPASELARRDTQSRPGRTARGRRCPWPLAAGLALGAVGTAPAAPIQADANMLDWLESAPKRAGRHPAEQAPTRDGASAAEPDPGGRTAPAPVIGARRALDPRATFTARAHLVTSVPDTFGGADVADLTGAARFHAASITGQRTLSANIEAGHVWDGHETLGHVSTFIDGPSTFDSDGNPATPEYDRHATAVGMMIGGRNGGSAQGAWQPGIAPDTDLQSGAIATSWLGPAYSLSFEVSTDTMNAAYGAMFGTADVINSSWGATDATGSSSLALITDGLQSQNPGTTLVVSAGNSGPGANTVVAPGAGYNAITVGALQNDGANRYDAVADFSSRGPQDYADPVNGVIVNARAAVDITAPGTALTSAFYGGQTGGNNPGLAGSEPFAGNDFYVGALAGSSFSAPITAGGAALLHSARTLDPELEVNAASADARVVKAALLNSARKIAGWDNGQTRVGTLVQTTQSLDWASGAGALDLDRAFDQYLSAGTRDLAGLGGGLVDPIGWDYAQLGSGGWNRYEIDALLRGGSTFTATLTWLREREYDYIGSVADDIAQANLDLIVRDIATGKVAQSVSLYNLVEHLSFVLPATGRYAIDVLYSGNTFDTGSGFDLEQYGLAWWAEAPAPGTPLLVLAGTGALLLRHRTRRRPRLSQRAGLLAALPWRRLH</sequence>
<proteinExistence type="inferred from homology"/>
<evidence type="ECO:0000256" key="6">
    <source>
        <dbReference type="SAM" id="MobiDB-lite"/>
    </source>
</evidence>
<evidence type="ECO:0000313" key="10">
    <source>
        <dbReference type="EMBL" id="MBK1632998.1"/>
    </source>
</evidence>
<feature type="region of interest" description="Disordered" evidence="6">
    <location>
        <begin position="1"/>
        <end position="25"/>
    </location>
</feature>
<keyword evidence="2" id="KW-0645">Protease</keyword>
<dbReference type="PANTHER" id="PTHR43806:SF11">
    <property type="entry name" value="CEREVISIN-RELATED"/>
    <property type="match status" value="1"/>
</dbReference>
<dbReference type="Proteomes" id="UP000748752">
    <property type="component" value="Unassembled WGS sequence"/>
</dbReference>
<evidence type="ECO:0000256" key="2">
    <source>
        <dbReference type="ARBA" id="ARBA00022670"/>
    </source>
</evidence>
<name>A0ABS1CMT1_9GAMM</name>
<dbReference type="InterPro" id="IPR050131">
    <property type="entry name" value="Peptidase_S8_subtilisin-like"/>
</dbReference>
<dbReference type="InterPro" id="IPR036852">
    <property type="entry name" value="Peptidase_S8/S53_dom_sf"/>
</dbReference>
<feature type="region of interest" description="Disordered" evidence="6">
    <location>
        <begin position="60"/>
        <end position="97"/>
    </location>
</feature>
<keyword evidence="3" id="KW-0378">Hydrolase</keyword>
<protein>
    <recommendedName>
        <fullName evidence="9">Peptidase S8/S53 domain-containing protein</fullName>
    </recommendedName>
</protein>
<dbReference type="PROSITE" id="PS51892">
    <property type="entry name" value="SUBTILASE"/>
    <property type="match status" value="1"/>
</dbReference>
<feature type="domain" description="Peptidase S8/S53" evidence="9">
    <location>
        <begin position="174"/>
        <end position="450"/>
    </location>
</feature>
<comment type="similarity">
    <text evidence="1 5">Belongs to the peptidase S8 family.</text>
</comment>
<feature type="signal peptide" evidence="8">
    <location>
        <begin position="1"/>
        <end position="42"/>
    </location>
</feature>
<evidence type="ECO:0000256" key="5">
    <source>
        <dbReference type="PROSITE-ProRule" id="PRU01240"/>
    </source>
</evidence>
<comment type="caution">
    <text evidence="5">Lacks conserved residue(s) required for the propagation of feature annotation.</text>
</comment>
<keyword evidence="11" id="KW-1185">Reference proteome</keyword>
<dbReference type="SUPFAM" id="SSF52743">
    <property type="entry name" value="Subtilisin-like"/>
    <property type="match status" value="1"/>
</dbReference>
<dbReference type="Pfam" id="PF00082">
    <property type="entry name" value="Peptidase_S8"/>
    <property type="match status" value="1"/>
</dbReference>
<evidence type="ECO:0000259" key="9">
    <source>
        <dbReference type="Pfam" id="PF00082"/>
    </source>
</evidence>
<keyword evidence="7" id="KW-0812">Transmembrane</keyword>